<evidence type="ECO:0000313" key="3">
    <source>
        <dbReference type="Proteomes" id="UP000010471"/>
    </source>
</evidence>
<dbReference type="Gene3D" id="3.30.420.40">
    <property type="match status" value="1"/>
</dbReference>
<sequence>MKTQEQVETLNGQTYPSSYGYMYPQSSQMRPCVVFDGGNRFIKWIDPSNQVKIIPSCIKEVSEYQWKRLRPDPETVLLEVDGKRYVVGKLAQDLGGEPTFQKDKCELASILALVAIEPNPGSNNVHVSKLAIALPNSLNDGDVAAVKRLENYPLTKEFKRNGEHICYTVANVEPLDETLPAFLYAQSQGFFSFPEVKNAVWDIGGGTAIARIYLPNGTLIHDAEVILPGTKTLAQQVAVEMKEVFNLDFSPNLADIMDAIQKGDCVYGTDRLDFSDIYQNACEKWVDAARAEIRSKWTQHLPQLGEVLVVGGSANLAAPICEASGDRFRIAPEPQLFNIVAMAHLAGNTNG</sequence>
<dbReference type="AlphaFoldDB" id="K9WRA6"/>
<proteinExistence type="predicted"/>
<dbReference type="HOGENOM" id="CLU_835964_0_0_3"/>
<accession>K9WRA6</accession>
<reference evidence="2 3" key="1">
    <citation type="submission" date="2012-06" db="EMBL/GenBank/DDBJ databases">
        <title>Finished plasmid 6 of genome of Microcoleus sp. PCC 7113.</title>
        <authorList>
            <consortium name="US DOE Joint Genome Institute"/>
            <person name="Gugger M."/>
            <person name="Coursin T."/>
            <person name="Rippka R."/>
            <person name="Tandeau De Marsac N."/>
            <person name="Huntemann M."/>
            <person name="Wei C.-L."/>
            <person name="Han J."/>
            <person name="Detter J.C."/>
            <person name="Han C."/>
            <person name="Tapia R."/>
            <person name="Chen A."/>
            <person name="Kyrpides N."/>
            <person name="Mavromatis K."/>
            <person name="Markowitz V."/>
            <person name="Szeto E."/>
            <person name="Ivanova N."/>
            <person name="Pagani I."/>
            <person name="Pati A."/>
            <person name="Goodwin L."/>
            <person name="Nordberg H.P."/>
            <person name="Cantor M.N."/>
            <person name="Hua S.X."/>
            <person name="Woyke T."/>
            <person name="Kerfeld C.A."/>
        </authorList>
    </citation>
    <scope>NUCLEOTIDE SEQUENCE [LARGE SCALE GENOMIC DNA]</scope>
    <source>
        <strain evidence="2 3">PCC 7113</strain>
        <plasmid evidence="2 3">pMIC7113.06</plasmid>
    </source>
</reference>
<organism evidence="2 3">
    <name type="scientific">Allocoleopsis franciscana PCC 7113</name>
    <dbReference type="NCBI Taxonomy" id="1173027"/>
    <lineage>
        <taxon>Bacteria</taxon>
        <taxon>Bacillati</taxon>
        <taxon>Cyanobacteriota</taxon>
        <taxon>Cyanophyceae</taxon>
        <taxon>Coleofasciculales</taxon>
        <taxon>Coleofasciculaceae</taxon>
        <taxon>Allocoleopsis</taxon>
        <taxon>Allocoleopsis franciscana</taxon>
    </lineage>
</organism>
<evidence type="ECO:0000259" key="1">
    <source>
        <dbReference type="Pfam" id="PF17989"/>
    </source>
</evidence>
<dbReference type="OrthoDB" id="526943at2"/>
<dbReference type="Pfam" id="PF17989">
    <property type="entry name" value="ALP_N"/>
    <property type="match status" value="1"/>
</dbReference>
<name>K9WRA6_9CYAN</name>
<dbReference type="SUPFAM" id="SSF53067">
    <property type="entry name" value="Actin-like ATPase domain"/>
    <property type="match status" value="2"/>
</dbReference>
<keyword evidence="2" id="KW-0614">Plasmid</keyword>
<geneLocation type="plasmid" evidence="2 3">
    <name>pMIC7113.06</name>
</geneLocation>
<protein>
    <recommendedName>
        <fullName evidence="1">Actin-like protein N-terminal domain-containing protein</fullName>
    </recommendedName>
</protein>
<dbReference type="KEGG" id="mic:Mic7113_6765"/>
<feature type="domain" description="Actin-like protein N-terminal" evidence="1">
    <location>
        <begin position="36"/>
        <end position="173"/>
    </location>
</feature>
<gene>
    <name evidence="2" type="ORF">Mic7113_6765</name>
</gene>
<evidence type="ECO:0000313" key="2">
    <source>
        <dbReference type="EMBL" id="AFZ22326.1"/>
    </source>
</evidence>
<dbReference type="InterPro" id="IPR040607">
    <property type="entry name" value="ALP_N"/>
</dbReference>
<keyword evidence="3" id="KW-1185">Reference proteome</keyword>
<dbReference type="CDD" id="cd10227">
    <property type="entry name" value="ASKHA_NBD_ParM-like"/>
    <property type="match status" value="1"/>
</dbReference>
<dbReference type="InterPro" id="IPR043129">
    <property type="entry name" value="ATPase_NBD"/>
</dbReference>
<dbReference type="Proteomes" id="UP000010471">
    <property type="component" value="Plasmid pMIC7113.06"/>
</dbReference>
<dbReference type="EMBL" id="CP003636">
    <property type="protein sequence ID" value="AFZ22326.1"/>
    <property type="molecule type" value="Genomic_DNA"/>
</dbReference>
<dbReference type="RefSeq" id="WP_015186334.1">
    <property type="nucleotide sequence ID" value="NC_019742.1"/>
</dbReference>